<evidence type="ECO:0000259" key="5">
    <source>
        <dbReference type="Pfam" id="PF03015"/>
    </source>
</evidence>
<dbReference type="GeneID" id="107226168"/>
<protein>
    <recommendedName>
        <fullName evidence="4">Fatty acyl-CoA reductase</fullName>
        <ecNumber evidence="4">1.2.1.84</ecNumber>
    </recommendedName>
</protein>
<dbReference type="CDD" id="cd09071">
    <property type="entry name" value="FAR_C"/>
    <property type="match status" value="1"/>
</dbReference>
<dbReference type="Pfam" id="PF03015">
    <property type="entry name" value="Sterile"/>
    <property type="match status" value="1"/>
</dbReference>
<evidence type="ECO:0000256" key="3">
    <source>
        <dbReference type="ARBA" id="ARBA00023098"/>
    </source>
</evidence>
<organism evidence="7 8">
    <name type="scientific">Neodiprion lecontei</name>
    <name type="common">Redheaded pine sawfly</name>
    <dbReference type="NCBI Taxonomy" id="441921"/>
    <lineage>
        <taxon>Eukaryota</taxon>
        <taxon>Metazoa</taxon>
        <taxon>Ecdysozoa</taxon>
        <taxon>Arthropoda</taxon>
        <taxon>Hexapoda</taxon>
        <taxon>Insecta</taxon>
        <taxon>Pterygota</taxon>
        <taxon>Neoptera</taxon>
        <taxon>Endopterygota</taxon>
        <taxon>Hymenoptera</taxon>
        <taxon>Tenthredinoidea</taxon>
        <taxon>Diprionidae</taxon>
        <taxon>Diprioninae</taxon>
        <taxon>Neodiprion</taxon>
    </lineage>
</organism>
<evidence type="ECO:0000256" key="4">
    <source>
        <dbReference type="RuleBase" id="RU363097"/>
    </source>
</evidence>
<comment type="function">
    <text evidence="4">Catalyzes the reduction of fatty acyl-CoA to fatty alcohols.</text>
</comment>
<keyword evidence="7" id="KW-1185">Reference proteome</keyword>
<keyword evidence="4" id="KW-0472">Membrane</keyword>
<dbReference type="CDD" id="cd05236">
    <property type="entry name" value="FAR-N_SDR_e"/>
    <property type="match status" value="1"/>
</dbReference>
<name>A0ABM3FRE8_NEOLC</name>
<dbReference type="EC" id="1.2.1.84" evidence="4"/>
<gene>
    <name evidence="8" type="primary">LOC107226168</name>
</gene>
<feature type="domain" description="Fatty acyl-CoA reductase C-terminal" evidence="5">
    <location>
        <begin position="377"/>
        <end position="469"/>
    </location>
</feature>
<dbReference type="Gene3D" id="3.40.50.720">
    <property type="entry name" value="NAD(P)-binding Rossmann-like Domain"/>
    <property type="match status" value="1"/>
</dbReference>
<evidence type="ECO:0000313" key="7">
    <source>
        <dbReference type="Proteomes" id="UP000829291"/>
    </source>
</evidence>
<evidence type="ECO:0000313" key="8">
    <source>
        <dbReference type="RefSeq" id="XP_046590580.1"/>
    </source>
</evidence>
<accession>A0ABM3FRE8</accession>
<dbReference type="PANTHER" id="PTHR11011">
    <property type="entry name" value="MALE STERILITY PROTEIN 2-RELATED"/>
    <property type="match status" value="1"/>
</dbReference>
<comment type="catalytic activity">
    <reaction evidence="4">
        <text>a long-chain fatty acyl-CoA + 2 NADPH + 2 H(+) = a long-chain primary fatty alcohol + 2 NADP(+) + CoA</text>
        <dbReference type="Rhea" id="RHEA:52716"/>
        <dbReference type="ChEBI" id="CHEBI:15378"/>
        <dbReference type="ChEBI" id="CHEBI:57287"/>
        <dbReference type="ChEBI" id="CHEBI:57783"/>
        <dbReference type="ChEBI" id="CHEBI:58349"/>
        <dbReference type="ChEBI" id="CHEBI:77396"/>
        <dbReference type="ChEBI" id="CHEBI:83139"/>
        <dbReference type="EC" id="1.2.1.84"/>
    </reaction>
</comment>
<dbReference type="InterPro" id="IPR013120">
    <property type="entry name" value="FAR_NAD-bd"/>
</dbReference>
<keyword evidence="4" id="KW-0521">NADP</keyword>
<evidence type="ECO:0000256" key="2">
    <source>
        <dbReference type="ARBA" id="ARBA00022516"/>
    </source>
</evidence>
<keyword evidence="4" id="KW-0560">Oxidoreductase</keyword>
<feature type="domain" description="Thioester reductase (TE)" evidence="6">
    <location>
        <begin position="15"/>
        <end position="289"/>
    </location>
</feature>
<keyword evidence="4" id="KW-1133">Transmembrane helix</keyword>
<dbReference type="InterPro" id="IPR033640">
    <property type="entry name" value="FAR_C"/>
</dbReference>
<comment type="similarity">
    <text evidence="1 4">Belongs to the fatty acyl-CoA reductase family.</text>
</comment>
<reference evidence="8" key="1">
    <citation type="submission" date="2025-08" db="UniProtKB">
        <authorList>
            <consortium name="RefSeq"/>
        </authorList>
    </citation>
    <scope>IDENTIFICATION</scope>
    <source>
        <tissue evidence="8">Thorax and Abdomen</tissue>
    </source>
</reference>
<evidence type="ECO:0000259" key="6">
    <source>
        <dbReference type="Pfam" id="PF07993"/>
    </source>
</evidence>
<keyword evidence="3 4" id="KW-0443">Lipid metabolism</keyword>
<dbReference type="Pfam" id="PF07993">
    <property type="entry name" value="NAD_binding_4"/>
    <property type="match status" value="1"/>
</dbReference>
<dbReference type="PANTHER" id="PTHR11011:SF60">
    <property type="entry name" value="FATTY ACYL-COA REDUCTASE-RELATED"/>
    <property type="match status" value="1"/>
</dbReference>
<sequence length="522" mass="59344">MSLIQEFYAGESILITGGTGFIGKILTAKLLRSCRNIGTIYVLVRPKKGKTSQERIEALFENSVFDVLRAECPQFANNVVGLAGDVESSELGLSAADRQRVINEVSIIFHAAASVRFDEEFNKAVSVNVNGVKHIIDIAKSCKNFKVGVCISTAFSNCVRERIDELIYASPISWEDVNQLTEIAERSNWTESVRQKFATAIVGEWPNTYTFTKAIAEGTVAEYAKDMPFAIFRPSIVVATNKEPVPGWVDNMIGIHGILAGMGIGVIRTMQVDGDAVVDLVPADMVCNALLACAWETATTDKSMRTMIRSVRPNFRHFEDVPVYNYVSRPENSITWKRFYNLCTDYSYTKPSCSAIYYNSVTLVKSKLVFVILDFFLHLIPALLIDALCRLIGKQPTFHRLYKKISKMFGVVTFFCTREWDFRNHRVQNLWARLDQKDKELFPFSTKVLDWKEYMKILVAGIQKFLLKDKDEDLGKARQRHFILYVIHIAVRLIFVTFVIWITWKVTCGRTFPARVDGTRYE</sequence>
<proteinExistence type="inferred from homology"/>
<feature type="transmembrane region" description="Helical" evidence="4">
    <location>
        <begin position="482"/>
        <end position="504"/>
    </location>
</feature>
<dbReference type="Proteomes" id="UP000829291">
    <property type="component" value="Chromosome 3"/>
</dbReference>
<evidence type="ECO:0000256" key="1">
    <source>
        <dbReference type="ARBA" id="ARBA00005928"/>
    </source>
</evidence>
<dbReference type="RefSeq" id="XP_046590580.1">
    <property type="nucleotide sequence ID" value="XM_046734624.1"/>
</dbReference>
<keyword evidence="2 4" id="KW-0444">Lipid biosynthesis</keyword>
<dbReference type="SUPFAM" id="SSF51735">
    <property type="entry name" value="NAD(P)-binding Rossmann-fold domains"/>
    <property type="match status" value="1"/>
</dbReference>
<dbReference type="InterPro" id="IPR026055">
    <property type="entry name" value="FAR"/>
</dbReference>
<dbReference type="InterPro" id="IPR036291">
    <property type="entry name" value="NAD(P)-bd_dom_sf"/>
</dbReference>
<keyword evidence="4" id="KW-0812">Transmembrane</keyword>
<feature type="transmembrane region" description="Helical" evidence="4">
    <location>
        <begin position="368"/>
        <end position="393"/>
    </location>
</feature>